<dbReference type="Proteomes" id="UP000825015">
    <property type="component" value="Chromosome"/>
</dbReference>
<proteinExistence type="predicted"/>
<evidence type="ECO:0000313" key="2">
    <source>
        <dbReference type="Proteomes" id="UP000825015"/>
    </source>
</evidence>
<keyword evidence="2" id="KW-1185">Reference proteome</keyword>
<reference evidence="1" key="1">
    <citation type="submission" date="2019-06" db="EMBL/GenBank/DDBJ databases">
        <title>Complete genome sequence of Methanobrevibacter arboriphilus strain SA.</title>
        <authorList>
            <person name="Asakawa S."/>
        </authorList>
    </citation>
    <scope>NUCLEOTIDE SEQUENCE</scope>
    <source>
        <strain evidence="1">SA</strain>
    </source>
</reference>
<organism evidence="1 2">
    <name type="scientific">Methanobrevibacter arboriphilus</name>
    <dbReference type="NCBI Taxonomy" id="39441"/>
    <lineage>
        <taxon>Archaea</taxon>
        <taxon>Methanobacteriati</taxon>
        <taxon>Methanobacteriota</taxon>
        <taxon>Methanomada group</taxon>
        <taxon>Methanobacteria</taxon>
        <taxon>Methanobacteriales</taxon>
        <taxon>Methanobacteriaceae</taxon>
        <taxon>Methanobrevibacter</taxon>
    </lineage>
</organism>
<evidence type="ECO:0000313" key="1">
    <source>
        <dbReference type="EMBL" id="BBL62081.1"/>
    </source>
</evidence>
<sequence length="325" mass="37633">MNKIIIGKISFILLIFLISVSCVYSMDDYNGQETIELDNKSSDNDSLNNYADLNNSSIPIFILPPDLLIDEVNSFNESSNVILEFTIKKFTQQIFVVCGSSRPYLSFDVFLSFKETNAPLPNQTINFAFGDEVRSFITDENGKITWNHFYPDIYGFVNFQMLFNGSTINNNGSMINLDPVSTHIIYYIAEPYNHRIWPTVPGPIVPIYRIIDFPSSNNSDSLIFYNSNQNITFQNSYKEINGNNKLKHDKYFSNEINNNTNTKINNNISENKSLEKTVNNNLGFLDNYEFFDYFRIYFENLFDFIKNLFNDLINDLNGVFSYLKI</sequence>
<gene>
    <name evidence="1" type="ORF">MarbSA_11210</name>
</gene>
<accession>A0ACA8R3C5</accession>
<name>A0ACA8R3C5_METAZ</name>
<protein>
    <submittedName>
        <fullName evidence="1">Uncharacterized protein</fullName>
    </submittedName>
</protein>
<dbReference type="EMBL" id="AP019779">
    <property type="protein sequence ID" value="BBL62081.1"/>
    <property type="molecule type" value="Genomic_DNA"/>
</dbReference>